<name>A0A644YST8_9ZZZZ</name>
<dbReference type="Pfam" id="PF02578">
    <property type="entry name" value="Cu-oxidase_4"/>
    <property type="match status" value="1"/>
</dbReference>
<dbReference type="GO" id="GO:0004000">
    <property type="term" value="F:adenosine deaminase activity"/>
    <property type="evidence" value="ECO:0007669"/>
    <property type="project" value="RHEA"/>
</dbReference>
<dbReference type="AlphaFoldDB" id="A0A644YST8"/>
<evidence type="ECO:0000256" key="4">
    <source>
        <dbReference type="ARBA" id="ARBA00022723"/>
    </source>
</evidence>
<keyword evidence="4" id="KW-0479">Metal-binding</keyword>
<evidence type="ECO:0000256" key="2">
    <source>
        <dbReference type="ARBA" id="ARBA00007353"/>
    </source>
</evidence>
<dbReference type="InterPro" id="IPR003730">
    <property type="entry name" value="Cu_polyphenol_OxRdtase"/>
</dbReference>
<sequence length="270" mass="31029">MFRHPNYSNLLFFTIFSNEQRLLHFSTTRAGGVSRGEFRSLNLGNYSDDNPLNIFENRSIVARKFYKEANDLITPHQTHGNRVLLIDAEFLNLSNAEKIERLYGYDASVTQEKGYFLCVTTADCVPLLLFDRKNEAIGAIHAGWKGTSGRIVEKTLLEMKKNFGTETRDILAAIGPAIGIDNYEVGREVEEEFQKSGFNLNKSISYRHNLSRKLHIDLKEINRQELIRMGVPKHQIEKTRYCTYGNSRLFFSARRQSLHSGRMLSGIMLR</sequence>
<protein>
    <submittedName>
        <fullName evidence="10">Polyphenol oxidase</fullName>
        <ecNumber evidence="10">1.10.3.-</ecNumber>
    </submittedName>
</protein>
<evidence type="ECO:0000256" key="5">
    <source>
        <dbReference type="ARBA" id="ARBA00022801"/>
    </source>
</evidence>
<evidence type="ECO:0000256" key="1">
    <source>
        <dbReference type="ARBA" id="ARBA00000553"/>
    </source>
</evidence>
<organism evidence="10">
    <name type="scientific">bioreactor metagenome</name>
    <dbReference type="NCBI Taxonomy" id="1076179"/>
    <lineage>
        <taxon>unclassified sequences</taxon>
        <taxon>metagenomes</taxon>
        <taxon>ecological metagenomes</taxon>
    </lineage>
</organism>
<evidence type="ECO:0000256" key="9">
    <source>
        <dbReference type="ARBA" id="ARBA00049893"/>
    </source>
</evidence>
<keyword evidence="3" id="KW-0808">Transferase</keyword>
<dbReference type="PANTHER" id="PTHR30616:SF2">
    <property type="entry name" value="PURINE NUCLEOSIDE PHOSPHORYLASE LACC1"/>
    <property type="match status" value="1"/>
</dbReference>
<keyword evidence="5" id="KW-0378">Hydrolase</keyword>
<dbReference type="PANTHER" id="PTHR30616">
    <property type="entry name" value="UNCHARACTERIZED PROTEIN YFIH"/>
    <property type="match status" value="1"/>
</dbReference>
<accession>A0A644YST8</accession>
<dbReference type="EMBL" id="VSSQ01006058">
    <property type="protein sequence ID" value="MPM31389.1"/>
    <property type="molecule type" value="Genomic_DNA"/>
</dbReference>
<dbReference type="EC" id="1.10.3.-" evidence="10"/>
<evidence type="ECO:0000256" key="6">
    <source>
        <dbReference type="ARBA" id="ARBA00022833"/>
    </source>
</evidence>
<evidence type="ECO:0000256" key="7">
    <source>
        <dbReference type="ARBA" id="ARBA00047989"/>
    </source>
</evidence>
<dbReference type="GO" id="GO:0017061">
    <property type="term" value="F:S-methyl-5-thioadenosine phosphorylase activity"/>
    <property type="evidence" value="ECO:0007669"/>
    <property type="project" value="UniProtKB-EC"/>
</dbReference>
<dbReference type="NCBIfam" id="TIGR00726">
    <property type="entry name" value="peptidoglycan editing factor PgeF"/>
    <property type="match status" value="1"/>
</dbReference>
<comment type="catalytic activity">
    <reaction evidence="7">
        <text>adenosine + H2O + H(+) = inosine + NH4(+)</text>
        <dbReference type="Rhea" id="RHEA:24408"/>
        <dbReference type="ChEBI" id="CHEBI:15377"/>
        <dbReference type="ChEBI" id="CHEBI:15378"/>
        <dbReference type="ChEBI" id="CHEBI:16335"/>
        <dbReference type="ChEBI" id="CHEBI:17596"/>
        <dbReference type="ChEBI" id="CHEBI:28938"/>
        <dbReference type="EC" id="3.5.4.4"/>
    </reaction>
    <physiologicalReaction direction="left-to-right" evidence="7">
        <dbReference type="Rhea" id="RHEA:24409"/>
    </physiologicalReaction>
</comment>
<dbReference type="CDD" id="cd16833">
    <property type="entry name" value="YfiH"/>
    <property type="match status" value="1"/>
</dbReference>
<comment type="similarity">
    <text evidence="2">Belongs to the purine nucleoside phosphorylase YfiH/LACC1 family.</text>
</comment>
<comment type="catalytic activity">
    <reaction evidence="8">
        <text>adenosine + phosphate = alpha-D-ribose 1-phosphate + adenine</text>
        <dbReference type="Rhea" id="RHEA:27642"/>
        <dbReference type="ChEBI" id="CHEBI:16335"/>
        <dbReference type="ChEBI" id="CHEBI:16708"/>
        <dbReference type="ChEBI" id="CHEBI:43474"/>
        <dbReference type="ChEBI" id="CHEBI:57720"/>
        <dbReference type="EC" id="2.4.2.1"/>
    </reaction>
    <physiologicalReaction direction="left-to-right" evidence="8">
        <dbReference type="Rhea" id="RHEA:27643"/>
    </physiologicalReaction>
</comment>
<gene>
    <name evidence="10" type="ORF">SDC9_77944</name>
</gene>
<comment type="caution">
    <text evidence="10">The sequence shown here is derived from an EMBL/GenBank/DDBJ whole genome shotgun (WGS) entry which is preliminary data.</text>
</comment>
<dbReference type="GO" id="GO:0016491">
    <property type="term" value="F:oxidoreductase activity"/>
    <property type="evidence" value="ECO:0007669"/>
    <property type="project" value="UniProtKB-KW"/>
</dbReference>
<evidence type="ECO:0000313" key="10">
    <source>
        <dbReference type="EMBL" id="MPM31389.1"/>
    </source>
</evidence>
<evidence type="ECO:0000256" key="3">
    <source>
        <dbReference type="ARBA" id="ARBA00022679"/>
    </source>
</evidence>
<keyword evidence="10" id="KW-0560">Oxidoreductase</keyword>
<dbReference type="Gene3D" id="3.60.140.10">
    <property type="entry name" value="CNF1/YfiH-like putative cysteine hydrolases"/>
    <property type="match status" value="1"/>
</dbReference>
<comment type="catalytic activity">
    <reaction evidence="9">
        <text>S-methyl-5'-thioadenosine + phosphate = 5-(methylsulfanyl)-alpha-D-ribose 1-phosphate + adenine</text>
        <dbReference type="Rhea" id="RHEA:11852"/>
        <dbReference type="ChEBI" id="CHEBI:16708"/>
        <dbReference type="ChEBI" id="CHEBI:17509"/>
        <dbReference type="ChEBI" id="CHEBI:43474"/>
        <dbReference type="ChEBI" id="CHEBI:58533"/>
        <dbReference type="EC" id="2.4.2.28"/>
    </reaction>
    <physiologicalReaction direction="left-to-right" evidence="9">
        <dbReference type="Rhea" id="RHEA:11853"/>
    </physiologicalReaction>
</comment>
<keyword evidence="6" id="KW-0862">Zinc</keyword>
<comment type="catalytic activity">
    <reaction evidence="1">
        <text>inosine + phosphate = alpha-D-ribose 1-phosphate + hypoxanthine</text>
        <dbReference type="Rhea" id="RHEA:27646"/>
        <dbReference type="ChEBI" id="CHEBI:17368"/>
        <dbReference type="ChEBI" id="CHEBI:17596"/>
        <dbReference type="ChEBI" id="CHEBI:43474"/>
        <dbReference type="ChEBI" id="CHEBI:57720"/>
        <dbReference type="EC" id="2.4.2.1"/>
    </reaction>
    <physiologicalReaction direction="left-to-right" evidence="1">
        <dbReference type="Rhea" id="RHEA:27647"/>
    </physiologicalReaction>
</comment>
<dbReference type="InterPro" id="IPR038371">
    <property type="entry name" value="Cu_polyphenol_OxRdtase_sf"/>
</dbReference>
<dbReference type="SUPFAM" id="SSF64438">
    <property type="entry name" value="CNF1/YfiH-like putative cysteine hydrolases"/>
    <property type="match status" value="1"/>
</dbReference>
<dbReference type="GO" id="GO:0005507">
    <property type="term" value="F:copper ion binding"/>
    <property type="evidence" value="ECO:0007669"/>
    <property type="project" value="TreeGrafter"/>
</dbReference>
<evidence type="ECO:0000256" key="8">
    <source>
        <dbReference type="ARBA" id="ARBA00048968"/>
    </source>
</evidence>
<dbReference type="InterPro" id="IPR011324">
    <property type="entry name" value="Cytotoxic_necrot_fac-like_cat"/>
</dbReference>
<proteinExistence type="inferred from homology"/>
<reference evidence="10" key="1">
    <citation type="submission" date="2019-08" db="EMBL/GenBank/DDBJ databases">
        <authorList>
            <person name="Kucharzyk K."/>
            <person name="Murdoch R.W."/>
            <person name="Higgins S."/>
            <person name="Loffler F."/>
        </authorList>
    </citation>
    <scope>NUCLEOTIDE SEQUENCE</scope>
</reference>